<dbReference type="SMART" id="SM00368">
    <property type="entry name" value="LRR_RI"/>
    <property type="match status" value="2"/>
</dbReference>
<keyword evidence="3" id="KW-1185">Reference proteome</keyword>
<evidence type="ECO:0000256" key="1">
    <source>
        <dbReference type="ARBA" id="ARBA00022737"/>
    </source>
</evidence>
<dbReference type="InterPro" id="IPR032675">
    <property type="entry name" value="LRR_dom_sf"/>
</dbReference>
<dbReference type="PANTHER" id="PTHR24111">
    <property type="entry name" value="LEUCINE-RICH REPEAT-CONTAINING PROTEIN 34"/>
    <property type="match status" value="1"/>
</dbReference>
<name>A0AAD8YIN4_9STRA</name>
<dbReference type="EMBL" id="JATAAI010000004">
    <property type="protein sequence ID" value="KAK1746185.1"/>
    <property type="molecule type" value="Genomic_DNA"/>
</dbReference>
<dbReference type="Gene3D" id="3.80.10.10">
    <property type="entry name" value="Ribonuclease Inhibitor"/>
    <property type="match status" value="1"/>
</dbReference>
<comment type="caution">
    <text evidence="2">The sequence shown here is derived from an EMBL/GenBank/DDBJ whole genome shotgun (WGS) entry which is preliminary data.</text>
</comment>
<reference evidence="2" key="1">
    <citation type="submission" date="2023-06" db="EMBL/GenBank/DDBJ databases">
        <title>Survivors Of The Sea: Transcriptome response of Skeletonema marinoi to long-term dormancy.</title>
        <authorList>
            <person name="Pinder M.I.M."/>
            <person name="Kourtchenko O."/>
            <person name="Robertson E.K."/>
            <person name="Larsson T."/>
            <person name="Maumus F."/>
            <person name="Osuna-Cruz C.M."/>
            <person name="Vancaester E."/>
            <person name="Stenow R."/>
            <person name="Vandepoele K."/>
            <person name="Ploug H."/>
            <person name="Bruchert V."/>
            <person name="Godhe A."/>
            <person name="Topel M."/>
        </authorList>
    </citation>
    <scope>NUCLEOTIDE SEQUENCE</scope>
    <source>
        <strain evidence="2">R05AC</strain>
    </source>
</reference>
<gene>
    <name evidence="2" type="ORF">QTG54_002792</name>
</gene>
<dbReference type="Proteomes" id="UP001224775">
    <property type="component" value="Unassembled WGS sequence"/>
</dbReference>
<dbReference type="InterPro" id="IPR052201">
    <property type="entry name" value="LRR-containing_regulator"/>
</dbReference>
<dbReference type="SUPFAM" id="SSF52047">
    <property type="entry name" value="RNI-like"/>
    <property type="match status" value="1"/>
</dbReference>
<evidence type="ECO:0000313" key="2">
    <source>
        <dbReference type="EMBL" id="KAK1746185.1"/>
    </source>
</evidence>
<proteinExistence type="predicted"/>
<sequence>MSSDSSSSSSVASDDVSLEFTEDKFLNDLQRMWENDPTVTRLVADGSFACIQDMTDNGWEKFGRDVSNSNYLDDLQFSNCLDDHNMSFLFRGLTRSSSIRRLGLFYNGLGFSGVQSMVPFLQNASNLLELNINYNNIKSEGFNLLFRALRDSPINHLRACYCGLDSIEIDDA</sequence>
<protein>
    <submittedName>
        <fullName evidence="2">Uncharacterized protein</fullName>
    </submittedName>
</protein>
<dbReference type="PANTHER" id="PTHR24111:SF0">
    <property type="entry name" value="LEUCINE-RICH REPEAT-CONTAINING PROTEIN"/>
    <property type="match status" value="1"/>
</dbReference>
<evidence type="ECO:0000313" key="3">
    <source>
        <dbReference type="Proteomes" id="UP001224775"/>
    </source>
</evidence>
<accession>A0AAD8YIN4</accession>
<organism evidence="2 3">
    <name type="scientific">Skeletonema marinoi</name>
    <dbReference type="NCBI Taxonomy" id="267567"/>
    <lineage>
        <taxon>Eukaryota</taxon>
        <taxon>Sar</taxon>
        <taxon>Stramenopiles</taxon>
        <taxon>Ochrophyta</taxon>
        <taxon>Bacillariophyta</taxon>
        <taxon>Coscinodiscophyceae</taxon>
        <taxon>Thalassiosirophycidae</taxon>
        <taxon>Thalassiosirales</taxon>
        <taxon>Skeletonemataceae</taxon>
        <taxon>Skeletonema</taxon>
        <taxon>Skeletonema marinoi-dohrnii complex</taxon>
    </lineage>
</organism>
<keyword evidence="1" id="KW-0677">Repeat</keyword>
<dbReference type="AlphaFoldDB" id="A0AAD8YIN4"/>